<organism evidence="1">
    <name type="scientific">Desulfofervidus auxilii</name>
    <dbReference type="NCBI Taxonomy" id="1621989"/>
    <lineage>
        <taxon>Bacteria</taxon>
        <taxon>Pseudomonadati</taxon>
        <taxon>Thermodesulfobacteriota</taxon>
        <taxon>Candidatus Desulfofervidia</taxon>
        <taxon>Candidatus Desulfofervidales</taxon>
        <taxon>Candidatus Desulfofervidaceae</taxon>
        <taxon>Candidatus Desulfofervidus</taxon>
    </lineage>
</organism>
<protein>
    <submittedName>
        <fullName evidence="1">Uncharacterized protein</fullName>
    </submittedName>
</protein>
<accession>A0A7C0Y413</accession>
<sequence length="79" mass="9395">MYIAIKKGNKIINTCYTNNSSLLFECLFNNLIPKKDILNNLELDEYFNDNNIKNWTYLIIGYKIKKNIFIKSKLIIEED</sequence>
<reference evidence="1" key="1">
    <citation type="journal article" date="2020" name="mSystems">
        <title>Genome- and Community-Level Interaction Insights into Carbon Utilization and Element Cycling Functions of Hydrothermarchaeota in Hydrothermal Sediment.</title>
        <authorList>
            <person name="Zhou Z."/>
            <person name="Liu Y."/>
            <person name="Xu W."/>
            <person name="Pan J."/>
            <person name="Luo Z.H."/>
            <person name="Li M."/>
        </authorList>
    </citation>
    <scope>NUCLEOTIDE SEQUENCE [LARGE SCALE GENOMIC DNA]</scope>
    <source>
        <strain evidence="1">HyVt-233</strain>
    </source>
</reference>
<dbReference type="AlphaFoldDB" id="A0A7C0Y413"/>
<evidence type="ECO:0000313" key="1">
    <source>
        <dbReference type="EMBL" id="HDD45126.1"/>
    </source>
</evidence>
<name>A0A7C0Y413_DESA2</name>
<proteinExistence type="predicted"/>
<comment type="caution">
    <text evidence="1">The sequence shown here is derived from an EMBL/GenBank/DDBJ whole genome shotgun (WGS) entry which is preliminary data.</text>
</comment>
<dbReference type="EMBL" id="DRBS01000359">
    <property type="protein sequence ID" value="HDD45126.1"/>
    <property type="molecule type" value="Genomic_DNA"/>
</dbReference>
<dbReference type="Proteomes" id="UP000886289">
    <property type="component" value="Unassembled WGS sequence"/>
</dbReference>
<gene>
    <name evidence="1" type="ORF">ENG63_09760</name>
</gene>